<dbReference type="GeneID" id="7051450"/>
<name>B6JY33_SCHJY</name>
<dbReference type="GO" id="GO:0016491">
    <property type="term" value="F:oxidoreductase activity"/>
    <property type="evidence" value="ECO:0000318"/>
    <property type="project" value="GO_Central"/>
</dbReference>
<dbReference type="OrthoDB" id="2102561at2759"/>
<keyword evidence="6" id="KW-1185">Reference proteome</keyword>
<keyword evidence="2" id="KW-0521">NADP</keyword>
<dbReference type="EMBL" id="KE651168">
    <property type="protein sequence ID" value="EEB06451.1"/>
    <property type="molecule type" value="Genomic_DNA"/>
</dbReference>
<dbReference type="GO" id="GO:0016616">
    <property type="term" value="F:oxidoreductase activity, acting on the CH-OH group of donors, NAD or NADP as acceptor"/>
    <property type="evidence" value="ECO:0007669"/>
    <property type="project" value="UniProtKB-ARBA"/>
</dbReference>
<dbReference type="OMA" id="IVLCTQR"/>
<dbReference type="PANTHER" id="PTHR42901">
    <property type="entry name" value="ALCOHOL DEHYDROGENASE"/>
    <property type="match status" value="1"/>
</dbReference>
<dbReference type="Proteomes" id="UP000001744">
    <property type="component" value="Unassembled WGS sequence"/>
</dbReference>
<dbReference type="PRINTS" id="PR00080">
    <property type="entry name" value="SDRFAMILY"/>
</dbReference>
<protein>
    <submittedName>
        <fullName evidence="5">NADP-dependent L-serine/L-allo-threonine dehydrogenase ydfG</fullName>
    </submittedName>
</protein>
<dbReference type="PANTHER" id="PTHR42901:SF1">
    <property type="entry name" value="ALCOHOL DEHYDROGENASE"/>
    <property type="match status" value="1"/>
</dbReference>
<evidence type="ECO:0000256" key="4">
    <source>
        <dbReference type="RuleBase" id="RU000363"/>
    </source>
</evidence>
<proteinExistence type="inferred from homology"/>
<dbReference type="InterPro" id="IPR002347">
    <property type="entry name" value="SDR_fam"/>
</dbReference>
<reference evidence="5 6" key="1">
    <citation type="journal article" date="2011" name="Science">
        <title>Comparative functional genomics of the fission yeasts.</title>
        <authorList>
            <person name="Rhind N."/>
            <person name="Chen Z."/>
            <person name="Yassour M."/>
            <person name="Thompson D.A."/>
            <person name="Haas B.J."/>
            <person name="Habib N."/>
            <person name="Wapinski I."/>
            <person name="Roy S."/>
            <person name="Lin M.F."/>
            <person name="Heiman D.I."/>
            <person name="Young S.K."/>
            <person name="Furuya K."/>
            <person name="Guo Y."/>
            <person name="Pidoux A."/>
            <person name="Chen H.M."/>
            <person name="Robbertse B."/>
            <person name="Goldberg J.M."/>
            <person name="Aoki K."/>
            <person name="Bayne E.H."/>
            <person name="Berlin A.M."/>
            <person name="Desjardins C.A."/>
            <person name="Dobbs E."/>
            <person name="Dukaj L."/>
            <person name="Fan L."/>
            <person name="FitzGerald M.G."/>
            <person name="French C."/>
            <person name="Gujja S."/>
            <person name="Hansen K."/>
            <person name="Keifenheim D."/>
            <person name="Levin J.Z."/>
            <person name="Mosher R.A."/>
            <person name="Mueller C.A."/>
            <person name="Pfiffner J."/>
            <person name="Priest M."/>
            <person name="Russ C."/>
            <person name="Smialowska A."/>
            <person name="Swoboda P."/>
            <person name="Sykes S.M."/>
            <person name="Vaughn M."/>
            <person name="Vengrova S."/>
            <person name="Yoder R."/>
            <person name="Zeng Q."/>
            <person name="Allshire R."/>
            <person name="Baulcombe D."/>
            <person name="Birren B.W."/>
            <person name="Brown W."/>
            <person name="Ekwall K."/>
            <person name="Kellis M."/>
            <person name="Leatherwood J."/>
            <person name="Levin H."/>
            <person name="Margalit H."/>
            <person name="Martienssen R."/>
            <person name="Nieduszynski C.A."/>
            <person name="Spatafora J.W."/>
            <person name="Friedman N."/>
            <person name="Dalgaard J.Z."/>
            <person name="Baumann P."/>
            <person name="Niki H."/>
            <person name="Regev A."/>
            <person name="Nusbaum C."/>
        </authorList>
    </citation>
    <scope>NUCLEOTIDE SEQUENCE [LARGE SCALE GENOMIC DNA]</scope>
    <source>
        <strain evidence="6">yFS275 / FY16936</strain>
    </source>
</reference>
<dbReference type="JaponicusDB" id="SJAG_01492"/>
<gene>
    <name evidence="5" type="ORF">SJAG_01492</name>
</gene>
<dbReference type="InterPro" id="IPR036291">
    <property type="entry name" value="NAD(P)-bd_dom_sf"/>
</dbReference>
<dbReference type="HOGENOM" id="CLU_010194_2_10_1"/>
<dbReference type="Gene3D" id="3.40.50.720">
    <property type="entry name" value="NAD(P)-binding Rossmann-like Domain"/>
    <property type="match status" value="1"/>
</dbReference>
<dbReference type="AlphaFoldDB" id="B6JY33"/>
<evidence type="ECO:0000256" key="3">
    <source>
        <dbReference type="ARBA" id="ARBA00023002"/>
    </source>
</evidence>
<dbReference type="InterPro" id="IPR020904">
    <property type="entry name" value="Sc_DH/Rdtase_CS"/>
</dbReference>
<dbReference type="SUPFAM" id="SSF51735">
    <property type="entry name" value="NAD(P)-binding Rossmann-fold domains"/>
    <property type="match status" value="1"/>
</dbReference>
<dbReference type="FunFam" id="3.40.50.720:FF:000047">
    <property type="entry name" value="NADP-dependent L-serine/L-allo-threonine dehydrogenase"/>
    <property type="match status" value="1"/>
</dbReference>
<evidence type="ECO:0000313" key="6">
    <source>
        <dbReference type="Proteomes" id="UP000001744"/>
    </source>
</evidence>
<dbReference type="eggNOG" id="KOG1205">
    <property type="taxonomic scope" value="Eukaryota"/>
</dbReference>
<dbReference type="STRING" id="402676.B6JY33"/>
<evidence type="ECO:0000256" key="1">
    <source>
        <dbReference type="ARBA" id="ARBA00006484"/>
    </source>
</evidence>
<organism evidence="5 6">
    <name type="scientific">Schizosaccharomyces japonicus (strain yFS275 / FY16936)</name>
    <name type="common">Fission yeast</name>
    <dbReference type="NCBI Taxonomy" id="402676"/>
    <lineage>
        <taxon>Eukaryota</taxon>
        <taxon>Fungi</taxon>
        <taxon>Dikarya</taxon>
        <taxon>Ascomycota</taxon>
        <taxon>Taphrinomycotina</taxon>
        <taxon>Schizosaccharomycetes</taxon>
        <taxon>Schizosaccharomycetales</taxon>
        <taxon>Schizosaccharomycetaceae</taxon>
        <taxon>Schizosaccharomyces</taxon>
    </lineage>
</organism>
<dbReference type="VEuPathDB" id="FungiDB:SJAG_01492"/>
<sequence>MTSLDGRTVFITGASTGVGKAIAYEIAKVGKANLILAARRIALIEELKTELESKYEGVKVLPLKLDVSKVEEIESTIASLPEEFANIDVLINNAGLALGVDYVRNLDMQDTMKVINTNVIGLIAMTKAIIRIFYKNDGHGDIVNISSIAGQDSYPGGSIYCCSKAAVSMFTSTLRQETIDTRIRVMEIDPGMIDTDFLTVRAHGDKAAADRVSRGLEPLTGQDIGELIVFGITRRENFVLSQATALPSFQADCTYMYRKEN</sequence>
<accession>B6JY33</accession>
<comment type="similarity">
    <text evidence="1 4">Belongs to the short-chain dehydrogenases/reductases (SDR) family.</text>
</comment>
<dbReference type="Pfam" id="PF00106">
    <property type="entry name" value="adh_short"/>
    <property type="match status" value="1"/>
</dbReference>
<keyword evidence="3" id="KW-0560">Oxidoreductase</keyword>
<evidence type="ECO:0000313" key="5">
    <source>
        <dbReference type="EMBL" id="EEB06451.1"/>
    </source>
</evidence>
<dbReference type="PRINTS" id="PR00081">
    <property type="entry name" value="GDHRDH"/>
</dbReference>
<dbReference type="RefSeq" id="XP_002172744.1">
    <property type="nucleotide sequence ID" value="XM_002172708.2"/>
</dbReference>
<evidence type="ECO:0000256" key="2">
    <source>
        <dbReference type="ARBA" id="ARBA00022857"/>
    </source>
</evidence>
<dbReference type="PROSITE" id="PS00061">
    <property type="entry name" value="ADH_SHORT"/>
    <property type="match status" value="1"/>
</dbReference>